<dbReference type="RefSeq" id="WP_377813251.1">
    <property type="nucleotide sequence ID" value="NZ_JBHRSJ010000010.1"/>
</dbReference>
<evidence type="ECO:0000313" key="7">
    <source>
        <dbReference type="EMBL" id="MFC2971637.1"/>
    </source>
</evidence>
<comment type="catalytic activity">
    <reaction evidence="1">
        <text>ATP + protein L-histidine = ADP + protein N-phospho-L-histidine.</text>
        <dbReference type="EC" id="2.7.13.3"/>
    </reaction>
</comment>
<keyword evidence="5" id="KW-0418">Kinase</keyword>
<gene>
    <name evidence="7" type="ORF">ACFOJE_05335</name>
</gene>
<accession>A0ABV7ASC0</accession>
<dbReference type="InterPro" id="IPR000014">
    <property type="entry name" value="PAS"/>
</dbReference>
<keyword evidence="3" id="KW-0597">Phosphoprotein</keyword>
<dbReference type="Proteomes" id="UP001595457">
    <property type="component" value="Unassembled WGS sequence"/>
</dbReference>
<evidence type="ECO:0000256" key="4">
    <source>
        <dbReference type="ARBA" id="ARBA00022679"/>
    </source>
</evidence>
<evidence type="ECO:0000259" key="6">
    <source>
        <dbReference type="PROSITE" id="PS50112"/>
    </source>
</evidence>
<dbReference type="EMBL" id="JBHRSJ010000010">
    <property type="protein sequence ID" value="MFC2971637.1"/>
    <property type="molecule type" value="Genomic_DNA"/>
</dbReference>
<dbReference type="InterPro" id="IPR052162">
    <property type="entry name" value="Sensor_kinase/Photoreceptor"/>
</dbReference>
<proteinExistence type="predicted"/>
<keyword evidence="8" id="KW-1185">Reference proteome</keyword>
<dbReference type="NCBIfam" id="TIGR00229">
    <property type="entry name" value="sensory_box"/>
    <property type="match status" value="1"/>
</dbReference>
<evidence type="ECO:0000256" key="5">
    <source>
        <dbReference type="ARBA" id="ARBA00022777"/>
    </source>
</evidence>
<evidence type="ECO:0000256" key="3">
    <source>
        <dbReference type="ARBA" id="ARBA00022553"/>
    </source>
</evidence>
<dbReference type="PROSITE" id="PS50112">
    <property type="entry name" value="PAS"/>
    <property type="match status" value="2"/>
</dbReference>
<feature type="domain" description="PAS" evidence="6">
    <location>
        <begin position="31"/>
        <end position="87"/>
    </location>
</feature>
<dbReference type="PANTHER" id="PTHR43304:SF1">
    <property type="entry name" value="PAC DOMAIN-CONTAINING PROTEIN"/>
    <property type="match status" value="1"/>
</dbReference>
<keyword evidence="4" id="KW-0808">Transferase</keyword>
<protein>
    <recommendedName>
        <fullName evidence="2">histidine kinase</fullName>
        <ecNumber evidence="2">2.7.13.3</ecNumber>
    </recommendedName>
</protein>
<dbReference type="InterPro" id="IPR013655">
    <property type="entry name" value="PAS_fold_3"/>
</dbReference>
<evidence type="ECO:0000256" key="1">
    <source>
        <dbReference type="ARBA" id="ARBA00000085"/>
    </source>
</evidence>
<dbReference type="SMART" id="SM00091">
    <property type="entry name" value="PAS"/>
    <property type="match status" value="2"/>
</dbReference>
<dbReference type="SUPFAM" id="SSF55785">
    <property type="entry name" value="PYP-like sensor domain (PAS domain)"/>
    <property type="match status" value="2"/>
</dbReference>
<sequence length="268" mass="30562">MTPLRQWFRGLGRLCGLACSESGEECWGDSLDQLPLALVRLDGEGRMSRLSAGWETLTGYRTRQCLQRPHEEYLHPEDRPRWQQCLQDLRGVAEVQPCVEIFRYLGRGGALRWVEVRLRRHGEGFVASLGDISEQMQHRQTLQASHRSLSNLLDALPAMVYRCRNNRLWNMEYVSAGCLELTGYRAEDLIDSQRLSFHSLIHPEDCEHVWCEVQAGLDERRPFAFDYRLLCADGSLKPVLERGCGIFSESGEVLGLEGVITERAVGRA</sequence>
<dbReference type="PANTHER" id="PTHR43304">
    <property type="entry name" value="PHYTOCHROME-LIKE PROTEIN CPH1"/>
    <property type="match status" value="1"/>
</dbReference>
<name>A0ABV7ASC0_9GAMM</name>
<reference evidence="8" key="1">
    <citation type="journal article" date="2019" name="Int. J. Syst. Evol. Microbiol.">
        <title>The Global Catalogue of Microorganisms (GCM) 10K type strain sequencing project: providing services to taxonomists for standard genome sequencing and annotation.</title>
        <authorList>
            <consortium name="The Broad Institute Genomics Platform"/>
            <consortium name="The Broad Institute Genome Sequencing Center for Infectious Disease"/>
            <person name="Wu L."/>
            <person name="Ma J."/>
        </authorList>
    </citation>
    <scope>NUCLEOTIDE SEQUENCE [LARGE SCALE GENOMIC DNA]</scope>
    <source>
        <strain evidence="8">KCTC 62195</strain>
    </source>
</reference>
<dbReference type="Gene3D" id="3.30.450.20">
    <property type="entry name" value="PAS domain"/>
    <property type="match status" value="2"/>
</dbReference>
<dbReference type="CDD" id="cd00130">
    <property type="entry name" value="PAS"/>
    <property type="match status" value="2"/>
</dbReference>
<dbReference type="Pfam" id="PF08447">
    <property type="entry name" value="PAS_3"/>
    <property type="match status" value="2"/>
</dbReference>
<feature type="domain" description="PAS" evidence="6">
    <location>
        <begin position="145"/>
        <end position="220"/>
    </location>
</feature>
<organism evidence="7 8">
    <name type="scientific">Azotobacter bryophylli</name>
    <dbReference type="NCBI Taxonomy" id="1986537"/>
    <lineage>
        <taxon>Bacteria</taxon>
        <taxon>Pseudomonadati</taxon>
        <taxon>Pseudomonadota</taxon>
        <taxon>Gammaproteobacteria</taxon>
        <taxon>Pseudomonadales</taxon>
        <taxon>Pseudomonadaceae</taxon>
        <taxon>Azotobacter</taxon>
    </lineage>
</organism>
<dbReference type="InterPro" id="IPR035965">
    <property type="entry name" value="PAS-like_dom_sf"/>
</dbReference>
<evidence type="ECO:0000256" key="2">
    <source>
        <dbReference type="ARBA" id="ARBA00012438"/>
    </source>
</evidence>
<comment type="caution">
    <text evidence="7">The sequence shown here is derived from an EMBL/GenBank/DDBJ whole genome shotgun (WGS) entry which is preliminary data.</text>
</comment>
<dbReference type="EC" id="2.7.13.3" evidence="2"/>
<evidence type="ECO:0000313" key="8">
    <source>
        <dbReference type="Proteomes" id="UP001595457"/>
    </source>
</evidence>